<gene>
    <name evidence="3" type="ORF">CUN48_11785</name>
</gene>
<dbReference type="Proteomes" id="UP000230790">
    <property type="component" value="Unassembled WGS sequence"/>
</dbReference>
<keyword evidence="2" id="KW-0472">Membrane</keyword>
<reference evidence="3 4" key="1">
    <citation type="submission" date="2017-11" db="EMBL/GenBank/DDBJ databases">
        <title>Evolution of Phototrophy in the Chloroflexi Phylum Driven by Horizontal Gene Transfer.</title>
        <authorList>
            <person name="Ward L.M."/>
            <person name="Hemp J."/>
            <person name="Shih P.M."/>
            <person name="Mcglynn S.E."/>
            <person name="Fischer W."/>
        </authorList>
    </citation>
    <scope>NUCLEOTIDE SEQUENCE [LARGE SCALE GENOMIC DNA]</scope>
    <source>
        <strain evidence="3">JP3_7</strain>
    </source>
</reference>
<evidence type="ECO:0000313" key="4">
    <source>
        <dbReference type="Proteomes" id="UP000230790"/>
    </source>
</evidence>
<protein>
    <submittedName>
        <fullName evidence="3">Uncharacterized protein</fullName>
    </submittedName>
</protein>
<sequence>MDTTSVILIVAIILVVALIGYVVWRNPKVKTSVGLGPIKINLDTERTNEPSAGQRRDENISHDAQPVASLSVGNIHRSQVINEGAGGRAEMRANDVTHSTIINTTGKARHPHSAKQTNDHKSGT</sequence>
<evidence type="ECO:0000313" key="3">
    <source>
        <dbReference type="EMBL" id="PJF46830.1"/>
    </source>
</evidence>
<feature type="region of interest" description="Disordered" evidence="1">
    <location>
        <begin position="102"/>
        <end position="124"/>
    </location>
</feature>
<comment type="caution">
    <text evidence="3">The sequence shown here is derived from an EMBL/GenBank/DDBJ whole genome shotgun (WGS) entry which is preliminary data.</text>
</comment>
<proteinExistence type="predicted"/>
<keyword evidence="2" id="KW-1133">Transmembrane helix</keyword>
<organism evidence="3 4">
    <name type="scientific">Candidatus Thermofonsia Clade 3 bacterium</name>
    <dbReference type="NCBI Taxonomy" id="2364212"/>
    <lineage>
        <taxon>Bacteria</taxon>
        <taxon>Bacillati</taxon>
        <taxon>Chloroflexota</taxon>
        <taxon>Candidatus Thermofontia</taxon>
        <taxon>Candidatus Thermofonsia Clade 3</taxon>
    </lineage>
</organism>
<evidence type="ECO:0000256" key="1">
    <source>
        <dbReference type="SAM" id="MobiDB-lite"/>
    </source>
</evidence>
<accession>A0A2M8QAQ0</accession>
<keyword evidence="2" id="KW-0812">Transmembrane</keyword>
<feature type="transmembrane region" description="Helical" evidence="2">
    <location>
        <begin position="6"/>
        <end position="24"/>
    </location>
</feature>
<dbReference type="AlphaFoldDB" id="A0A2M8QAQ0"/>
<dbReference type="EMBL" id="PGTN01000090">
    <property type="protein sequence ID" value="PJF46830.1"/>
    <property type="molecule type" value="Genomic_DNA"/>
</dbReference>
<evidence type="ECO:0000256" key="2">
    <source>
        <dbReference type="SAM" id="Phobius"/>
    </source>
</evidence>
<name>A0A2M8QAQ0_9CHLR</name>